<comment type="subcellular location">
    <subcellularLocation>
        <location evidence="1">Cell membrane</location>
        <topology evidence="1">Multi-pass membrane protein</topology>
    </subcellularLocation>
</comment>
<dbReference type="PANTHER" id="PTHR32309:SF13">
    <property type="entry name" value="FERRIC ENTEROBACTIN TRANSPORT PROTEIN FEPE"/>
    <property type="match status" value="1"/>
</dbReference>
<keyword evidence="3 7" id="KW-0812">Transmembrane</keyword>
<comment type="caution">
    <text evidence="10">The sequence shown here is derived from an EMBL/GenBank/DDBJ whole genome shotgun (WGS) entry which is preliminary data.</text>
</comment>
<dbReference type="GO" id="GO:0004713">
    <property type="term" value="F:protein tyrosine kinase activity"/>
    <property type="evidence" value="ECO:0007669"/>
    <property type="project" value="TreeGrafter"/>
</dbReference>
<dbReference type="InterPro" id="IPR032807">
    <property type="entry name" value="GNVR"/>
</dbReference>
<dbReference type="InterPro" id="IPR003856">
    <property type="entry name" value="LPS_length_determ_N"/>
</dbReference>
<dbReference type="InterPro" id="IPR050445">
    <property type="entry name" value="Bact_polysacc_biosynth/exp"/>
</dbReference>
<dbReference type="PANTHER" id="PTHR32309">
    <property type="entry name" value="TYROSINE-PROTEIN KINASE"/>
    <property type="match status" value="1"/>
</dbReference>
<name>A0A9C9EL69_UNCW3</name>
<evidence type="ECO:0000256" key="4">
    <source>
        <dbReference type="ARBA" id="ARBA00022989"/>
    </source>
</evidence>
<organism evidence="10 11">
    <name type="scientific">candidate division WOR-3 bacterium</name>
    <dbReference type="NCBI Taxonomy" id="2052148"/>
    <lineage>
        <taxon>Bacteria</taxon>
        <taxon>Bacteria division WOR-3</taxon>
    </lineage>
</organism>
<keyword evidence="2" id="KW-1003">Cell membrane</keyword>
<evidence type="ECO:0000256" key="1">
    <source>
        <dbReference type="ARBA" id="ARBA00004651"/>
    </source>
</evidence>
<dbReference type="AlphaFoldDB" id="A0A9C9EL69"/>
<sequence length="405" mass="46182">MKKSEKLIRYLQVLLKWRYFVIKLVLITTIASLIISLLITPQFTATATILPPSSDQMTMLGMISADIPGNIAGLAKISGLSGMVTPSDLFAAIMHSGRIKGKIIRRFNLMKEFGTKTFSDASKQLDAITKIEVSPEGLISVAVTYKNKNLAADIANAYIEELDKFNRETAMTSGKKYRIFIEKRLKETEDSLTKAEESLRKFQEKHRTIALDIEIEKVIETIATLKSQIILKEVQKGASGGVNNPYTRSIEQELRELRKQLAKIEFGSKTKKRDEFGAGFSIPLSNLPEVSLEYARLLRNVKVQETIYEVLTQQYEQAKILEVKDTPTVEILDKASPPEKKSYPKRSAIVIFCAGLSLLTGFVLTFFFEYLEEIKKVSEWQEIYKIMNQDFIKFKERLFRFFKKK</sequence>
<dbReference type="EMBL" id="DRIG01000025">
    <property type="protein sequence ID" value="HEC77930.1"/>
    <property type="molecule type" value="Genomic_DNA"/>
</dbReference>
<evidence type="ECO:0000313" key="10">
    <source>
        <dbReference type="EMBL" id="HEC77930.1"/>
    </source>
</evidence>
<dbReference type="Pfam" id="PF13807">
    <property type="entry name" value="GNVR"/>
    <property type="match status" value="1"/>
</dbReference>
<feature type="coiled-coil region" evidence="6">
    <location>
        <begin position="178"/>
        <end position="205"/>
    </location>
</feature>
<feature type="transmembrane region" description="Helical" evidence="7">
    <location>
        <begin position="20"/>
        <end position="39"/>
    </location>
</feature>
<dbReference type="GO" id="GO:0005886">
    <property type="term" value="C:plasma membrane"/>
    <property type="evidence" value="ECO:0007669"/>
    <property type="project" value="UniProtKB-SubCell"/>
</dbReference>
<evidence type="ECO:0000313" key="11">
    <source>
        <dbReference type="Proteomes" id="UP000885826"/>
    </source>
</evidence>
<accession>A0A9C9EL69</accession>
<evidence type="ECO:0000256" key="7">
    <source>
        <dbReference type="SAM" id="Phobius"/>
    </source>
</evidence>
<feature type="transmembrane region" description="Helical" evidence="7">
    <location>
        <begin position="348"/>
        <end position="368"/>
    </location>
</feature>
<dbReference type="Proteomes" id="UP000885826">
    <property type="component" value="Unassembled WGS sequence"/>
</dbReference>
<evidence type="ECO:0000256" key="5">
    <source>
        <dbReference type="ARBA" id="ARBA00023136"/>
    </source>
</evidence>
<keyword evidence="5 7" id="KW-0472">Membrane</keyword>
<evidence type="ECO:0000256" key="2">
    <source>
        <dbReference type="ARBA" id="ARBA00022475"/>
    </source>
</evidence>
<proteinExistence type="predicted"/>
<gene>
    <name evidence="10" type="ORF">ENI34_02155</name>
</gene>
<evidence type="ECO:0000256" key="3">
    <source>
        <dbReference type="ARBA" id="ARBA00022692"/>
    </source>
</evidence>
<evidence type="ECO:0000259" key="8">
    <source>
        <dbReference type="Pfam" id="PF02706"/>
    </source>
</evidence>
<protein>
    <recommendedName>
        <fullName evidence="12">Tyrosine kinase G-rich domain-containing protein</fullName>
    </recommendedName>
</protein>
<evidence type="ECO:0000259" key="9">
    <source>
        <dbReference type="Pfam" id="PF13807"/>
    </source>
</evidence>
<keyword evidence="6" id="KW-0175">Coiled coil</keyword>
<evidence type="ECO:0008006" key="12">
    <source>
        <dbReference type="Google" id="ProtNLM"/>
    </source>
</evidence>
<dbReference type="Pfam" id="PF02706">
    <property type="entry name" value="Wzz"/>
    <property type="match status" value="1"/>
</dbReference>
<feature type="domain" description="Polysaccharide chain length determinant N-terminal" evidence="8">
    <location>
        <begin position="7"/>
        <end position="105"/>
    </location>
</feature>
<keyword evidence="4 7" id="KW-1133">Transmembrane helix</keyword>
<feature type="domain" description="Tyrosine-protein kinase G-rich" evidence="9">
    <location>
        <begin position="293"/>
        <end position="367"/>
    </location>
</feature>
<reference evidence="10" key="1">
    <citation type="journal article" date="2020" name="mSystems">
        <title>Genome- and Community-Level Interaction Insights into Carbon Utilization and Element Cycling Functions of Hydrothermarchaeota in Hydrothermal Sediment.</title>
        <authorList>
            <person name="Zhou Z."/>
            <person name="Liu Y."/>
            <person name="Xu W."/>
            <person name="Pan J."/>
            <person name="Luo Z.H."/>
            <person name="Li M."/>
        </authorList>
    </citation>
    <scope>NUCLEOTIDE SEQUENCE</scope>
    <source>
        <strain evidence="10">HyVt-388</strain>
    </source>
</reference>
<evidence type="ECO:0000256" key="6">
    <source>
        <dbReference type="SAM" id="Coils"/>
    </source>
</evidence>